<comment type="caution">
    <text evidence="13">The sequence shown here is derived from an EMBL/GenBank/DDBJ whole genome shotgun (WGS) entry which is preliminary data.</text>
</comment>
<dbReference type="PROSITE" id="PS00108">
    <property type="entry name" value="PROTEIN_KINASE_ST"/>
    <property type="match status" value="1"/>
</dbReference>
<keyword evidence="14" id="KW-1185">Reference proteome</keyword>
<dbReference type="PROSITE" id="PS00107">
    <property type="entry name" value="PROTEIN_KINASE_ATP"/>
    <property type="match status" value="1"/>
</dbReference>
<keyword evidence="4" id="KW-0808">Transferase</keyword>
<dbReference type="GO" id="GO:0004674">
    <property type="term" value="F:protein serine/threonine kinase activity"/>
    <property type="evidence" value="ECO:0007669"/>
    <property type="project" value="UniProtKB-KW"/>
</dbReference>
<evidence type="ECO:0000259" key="12">
    <source>
        <dbReference type="PROSITE" id="PS50011"/>
    </source>
</evidence>
<evidence type="ECO:0000256" key="5">
    <source>
        <dbReference type="ARBA" id="ARBA00022741"/>
    </source>
</evidence>
<evidence type="ECO:0000256" key="9">
    <source>
        <dbReference type="ARBA" id="ARBA00048679"/>
    </source>
</evidence>
<dbReference type="Pfam" id="PF00069">
    <property type="entry name" value="Pkinase"/>
    <property type="match status" value="1"/>
</dbReference>
<dbReference type="PROSITE" id="PS50011">
    <property type="entry name" value="PROTEIN_KINASE_DOM"/>
    <property type="match status" value="1"/>
</dbReference>
<protein>
    <recommendedName>
        <fullName evidence="2">non-specific serine/threonine protein kinase</fullName>
        <ecNumber evidence="2">2.7.11.1</ecNumber>
    </recommendedName>
</protein>
<proteinExistence type="inferred from homology"/>
<accession>A0A9P4UC47</accession>
<dbReference type="InterPro" id="IPR050660">
    <property type="entry name" value="NEK_Ser/Thr_kinase"/>
</dbReference>
<name>A0A9P4UC47_9PLEO</name>
<dbReference type="OrthoDB" id="4062651at2759"/>
<dbReference type="GO" id="GO:0005524">
    <property type="term" value="F:ATP binding"/>
    <property type="evidence" value="ECO:0007669"/>
    <property type="project" value="UniProtKB-UniRule"/>
</dbReference>
<evidence type="ECO:0000256" key="11">
    <source>
        <dbReference type="SAM" id="MobiDB-lite"/>
    </source>
</evidence>
<dbReference type="CDD" id="cd00180">
    <property type="entry name" value="PKc"/>
    <property type="match status" value="1"/>
</dbReference>
<comment type="catalytic activity">
    <reaction evidence="8">
        <text>L-threonyl-[protein] + ATP = O-phospho-L-threonyl-[protein] + ADP + H(+)</text>
        <dbReference type="Rhea" id="RHEA:46608"/>
        <dbReference type="Rhea" id="RHEA-COMP:11060"/>
        <dbReference type="Rhea" id="RHEA-COMP:11605"/>
        <dbReference type="ChEBI" id="CHEBI:15378"/>
        <dbReference type="ChEBI" id="CHEBI:30013"/>
        <dbReference type="ChEBI" id="CHEBI:30616"/>
        <dbReference type="ChEBI" id="CHEBI:61977"/>
        <dbReference type="ChEBI" id="CHEBI:456216"/>
        <dbReference type="EC" id="2.7.11.1"/>
    </reaction>
</comment>
<evidence type="ECO:0000256" key="2">
    <source>
        <dbReference type="ARBA" id="ARBA00012513"/>
    </source>
</evidence>
<dbReference type="InterPro" id="IPR008271">
    <property type="entry name" value="Ser/Thr_kinase_AS"/>
</dbReference>
<feature type="region of interest" description="Disordered" evidence="11">
    <location>
        <begin position="486"/>
        <end position="541"/>
    </location>
</feature>
<dbReference type="EMBL" id="MU001502">
    <property type="protein sequence ID" value="KAF2443767.1"/>
    <property type="molecule type" value="Genomic_DNA"/>
</dbReference>
<organism evidence="13 14">
    <name type="scientific">Karstenula rhodostoma CBS 690.94</name>
    <dbReference type="NCBI Taxonomy" id="1392251"/>
    <lineage>
        <taxon>Eukaryota</taxon>
        <taxon>Fungi</taxon>
        <taxon>Dikarya</taxon>
        <taxon>Ascomycota</taxon>
        <taxon>Pezizomycotina</taxon>
        <taxon>Dothideomycetes</taxon>
        <taxon>Pleosporomycetidae</taxon>
        <taxon>Pleosporales</taxon>
        <taxon>Massarineae</taxon>
        <taxon>Didymosphaeriaceae</taxon>
        <taxon>Karstenula</taxon>
    </lineage>
</organism>
<evidence type="ECO:0000256" key="1">
    <source>
        <dbReference type="ARBA" id="ARBA00010886"/>
    </source>
</evidence>
<keyword evidence="5 10" id="KW-0547">Nucleotide-binding</keyword>
<dbReference type="PANTHER" id="PTHR43671:SF98">
    <property type="entry name" value="SERINE_THREONINE-PROTEIN KINASE NEK11"/>
    <property type="match status" value="1"/>
</dbReference>
<evidence type="ECO:0000256" key="7">
    <source>
        <dbReference type="ARBA" id="ARBA00022840"/>
    </source>
</evidence>
<evidence type="ECO:0000313" key="13">
    <source>
        <dbReference type="EMBL" id="KAF2443767.1"/>
    </source>
</evidence>
<feature type="compositionally biased region" description="Polar residues" evidence="11">
    <location>
        <begin position="517"/>
        <end position="529"/>
    </location>
</feature>
<reference evidence="13" key="1">
    <citation type="journal article" date="2020" name="Stud. Mycol.">
        <title>101 Dothideomycetes genomes: a test case for predicting lifestyles and emergence of pathogens.</title>
        <authorList>
            <person name="Haridas S."/>
            <person name="Albert R."/>
            <person name="Binder M."/>
            <person name="Bloem J."/>
            <person name="Labutti K."/>
            <person name="Salamov A."/>
            <person name="Andreopoulos B."/>
            <person name="Baker S."/>
            <person name="Barry K."/>
            <person name="Bills G."/>
            <person name="Bluhm B."/>
            <person name="Cannon C."/>
            <person name="Castanera R."/>
            <person name="Culley D."/>
            <person name="Daum C."/>
            <person name="Ezra D."/>
            <person name="Gonzalez J."/>
            <person name="Henrissat B."/>
            <person name="Kuo A."/>
            <person name="Liang C."/>
            <person name="Lipzen A."/>
            <person name="Lutzoni F."/>
            <person name="Magnuson J."/>
            <person name="Mondo S."/>
            <person name="Nolan M."/>
            <person name="Ohm R."/>
            <person name="Pangilinan J."/>
            <person name="Park H.-J."/>
            <person name="Ramirez L."/>
            <person name="Alfaro M."/>
            <person name="Sun H."/>
            <person name="Tritt A."/>
            <person name="Yoshinaga Y."/>
            <person name="Zwiers L.-H."/>
            <person name="Turgeon B."/>
            <person name="Goodwin S."/>
            <person name="Spatafora J."/>
            <person name="Crous P."/>
            <person name="Grigoriev I."/>
        </authorList>
    </citation>
    <scope>NUCLEOTIDE SEQUENCE</scope>
    <source>
        <strain evidence="13">CBS 690.94</strain>
    </source>
</reference>
<dbReference type="AlphaFoldDB" id="A0A9P4UC47"/>
<dbReference type="SMART" id="SM00220">
    <property type="entry name" value="S_TKc"/>
    <property type="match status" value="1"/>
</dbReference>
<feature type="domain" description="Protein kinase" evidence="12">
    <location>
        <begin position="164"/>
        <end position="446"/>
    </location>
</feature>
<keyword evidence="3" id="KW-0723">Serine/threonine-protein kinase</keyword>
<evidence type="ECO:0000256" key="4">
    <source>
        <dbReference type="ARBA" id="ARBA00022679"/>
    </source>
</evidence>
<keyword evidence="7 10" id="KW-0067">ATP-binding</keyword>
<evidence type="ECO:0000313" key="14">
    <source>
        <dbReference type="Proteomes" id="UP000799764"/>
    </source>
</evidence>
<evidence type="ECO:0000256" key="3">
    <source>
        <dbReference type="ARBA" id="ARBA00022527"/>
    </source>
</evidence>
<keyword evidence="6 13" id="KW-0418">Kinase</keyword>
<feature type="binding site" evidence="10">
    <location>
        <position position="197"/>
    </location>
    <ligand>
        <name>ATP</name>
        <dbReference type="ChEBI" id="CHEBI:30616"/>
    </ligand>
</feature>
<dbReference type="PANTHER" id="PTHR43671">
    <property type="entry name" value="SERINE/THREONINE-PROTEIN KINASE NEK"/>
    <property type="match status" value="1"/>
</dbReference>
<dbReference type="InterPro" id="IPR000719">
    <property type="entry name" value="Prot_kinase_dom"/>
</dbReference>
<dbReference type="EC" id="2.7.11.1" evidence="2"/>
<sequence length="1061" mass="120283">MDEATNEASLDHKIPQSPFESTIGKYIDESVYRAIGTRLSIRQSYCHNWTKYSQHWNKETVRLYTLLRMLGFHDGDNVFKRFECENVDDFWLPLNNSILRKIKSEALPEFDPLEFAKTQSYVMSDAKQMDEENLVRPFFARQYHQEKQKSRPRHRYIEHGVDHFADMGQIGEGSSAHVRHFRHEDSGKDSGRDFACKRLLRVTYANLENQRNQLEYFKKEIEALSRLEYHPHIVGLVASFTDLESFSLILYPIADKVLLDLLKQADPLSDQDFGTLCSSFNCLATALEFLHANSIRHKDIKPSNILLSDGRVLLCDFGISHRWTDSDNGTTEGGYSSFTHRYAAPEVLRVDASRNSKADIWSLGCVFLEIISVTKGCSYDQIMKGRGLSYSLVQKHDMAIWPQKINLEPDDTEHRLPMDWVSLMIQHDPKQRPDAGTLVNQIHADAVRTGLTAKFLASCCRKVEAEPNSRRSTNSMQNITSYVEPHIPSGIASDNSSARSYRHGSLVSSRSERSSGPVRNSSIASNSATPLPMRARQGRSSVGTVPASAVFSPTQTPVTTPGTSVRSIPAYSEPLTVRQAVVETSSDHTLHQHRITWPITHGSPCGIRGDETLLFTNSFMQFHITESATVERYSQCCNTAENTVHIFETTRIDNDPPIWEVTRRIVLSDFTPTNAKICYSFWLPLTDIGFSCSDATVTLRWSDCNQPRYTQDKAHSRSGHWNWVYDPAMPNNEVCIEFGDGDAAQEFINFIRFPRDDGSMLQVSNKLEIYTWHDDDIQHKKKPLVTTNHEGEAHISRLYVIGQYIDPLIHYLPQDQQFYIRLDKIESLTYLSNLLNQTSKGRRLARFEATKLIPSSLIISIPTSTNLGFPVPPDSITALFQRLTGWELLFFATDVHVNPAQGKVHKFVPKTLRKHYGIGSVMLWRRSSADVISGSLTFCFPGESNRWMSGRISTLSSKDHESKDAVFTFNMLGKQRGALLDTTYMAAIPDVTRYPMSAAESSVGDQQELRRFELRFQDLNQRQVFEGIFEKLARSVSEIPRLRTGTSLATGSLIPGTPLGR</sequence>
<evidence type="ECO:0000256" key="8">
    <source>
        <dbReference type="ARBA" id="ARBA00047899"/>
    </source>
</evidence>
<dbReference type="InterPro" id="IPR017441">
    <property type="entry name" value="Protein_kinase_ATP_BS"/>
</dbReference>
<evidence type="ECO:0000256" key="6">
    <source>
        <dbReference type="ARBA" id="ARBA00022777"/>
    </source>
</evidence>
<dbReference type="Gene3D" id="3.30.200.20">
    <property type="entry name" value="Phosphorylase Kinase, domain 1"/>
    <property type="match status" value="1"/>
</dbReference>
<comment type="similarity">
    <text evidence="1">Belongs to the protein kinase superfamily. NEK Ser/Thr protein kinase family. NIMA subfamily.</text>
</comment>
<dbReference type="Proteomes" id="UP000799764">
    <property type="component" value="Unassembled WGS sequence"/>
</dbReference>
<dbReference type="InterPro" id="IPR011009">
    <property type="entry name" value="Kinase-like_dom_sf"/>
</dbReference>
<comment type="catalytic activity">
    <reaction evidence="9">
        <text>L-seryl-[protein] + ATP = O-phospho-L-seryl-[protein] + ADP + H(+)</text>
        <dbReference type="Rhea" id="RHEA:17989"/>
        <dbReference type="Rhea" id="RHEA-COMP:9863"/>
        <dbReference type="Rhea" id="RHEA-COMP:11604"/>
        <dbReference type="ChEBI" id="CHEBI:15378"/>
        <dbReference type="ChEBI" id="CHEBI:29999"/>
        <dbReference type="ChEBI" id="CHEBI:30616"/>
        <dbReference type="ChEBI" id="CHEBI:83421"/>
        <dbReference type="ChEBI" id="CHEBI:456216"/>
        <dbReference type="EC" id="2.7.11.1"/>
    </reaction>
</comment>
<dbReference type="SUPFAM" id="SSF56112">
    <property type="entry name" value="Protein kinase-like (PK-like)"/>
    <property type="match status" value="1"/>
</dbReference>
<dbReference type="GO" id="GO:0005634">
    <property type="term" value="C:nucleus"/>
    <property type="evidence" value="ECO:0007669"/>
    <property type="project" value="TreeGrafter"/>
</dbReference>
<evidence type="ECO:0000256" key="10">
    <source>
        <dbReference type="PROSITE-ProRule" id="PRU10141"/>
    </source>
</evidence>
<dbReference type="Gene3D" id="1.10.510.10">
    <property type="entry name" value="Transferase(Phosphotransferase) domain 1"/>
    <property type="match status" value="1"/>
</dbReference>
<gene>
    <name evidence="13" type="ORF">P171DRAFT_522261</name>
</gene>